<proteinExistence type="predicted"/>
<protein>
    <submittedName>
        <fullName evidence="2">Uncharacterized protein</fullName>
    </submittedName>
</protein>
<sequence>DVTGDTVAVLQRAAVAASAAGANQTWTPRAVGACTPAGSPPFMPRNIQIRTATAPSSMMVPAGAYRSLSLRGASSAGAASPQSTPHAWKVNESPIRAS</sequence>
<organism evidence="2 3">
    <name type="scientific">Polarella glacialis</name>
    <name type="common">Dinoflagellate</name>
    <dbReference type="NCBI Taxonomy" id="89957"/>
    <lineage>
        <taxon>Eukaryota</taxon>
        <taxon>Sar</taxon>
        <taxon>Alveolata</taxon>
        <taxon>Dinophyceae</taxon>
        <taxon>Suessiales</taxon>
        <taxon>Suessiaceae</taxon>
        <taxon>Polarella</taxon>
    </lineage>
</organism>
<accession>A0A813HFL2</accession>
<name>A0A813HFL2_POLGL</name>
<dbReference type="EMBL" id="CAJNNV010031484">
    <property type="protein sequence ID" value="CAE8636393.1"/>
    <property type="molecule type" value="Genomic_DNA"/>
</dbReference>
<dbReference type="Proteomes" id="UP000654075">
    <property type="component" value="Unassembled WGS sequence"/>
</dbReference>
<feature type="non-terminal residue" evidence="2">
    <location>
        <position position="98"/>
    </location>
</feature>
<evidence type="ECO:0000313" key="2">
    <source>
        <dbReference type="EMBL" id="CAE8636393.1"/>
    </source>
</evidence>
<reference evidence="2" key="1">
    <citation type="submission" date="2021-02" db="EMBL/GenBank/DDBJ databases">
        <authorList>
            <person name="Dougan E. K."/>
            <person name="Rhodes N."/>
            <person name="Thang M."/>
            <person name="Chan C."/>
        </authorList>
    </citation>
    <scope>NUCLEOTIDE SEQUENCE</scope>
</reference>
<feature type="compositionally biased region" description="Low complexity" evidence="1">
    <location>
        <begin position="71"/>
        <end position="80"/>
    </location>
</feature>
<feature type="region of interest" description="Disordered" evidence="1">
    <location>
        <begin position="71"/>
        <end position="98"/>
    </location>
</feature>
<feature type="non-terminal residue" evidence="2">
    <location>
        <position position="1"/>
    </location>
</feature>
<keyword evidence="3" id="KW-1185">Reference proteome</keyword>
<evidence type="ECO:0000256" key="1">
    <source>
        <dbReference type="SAM" id="MobiDB-lite"/>
    </source>
</evidence>
<dbReference type="AlphaFoldDB" id="A0A813HFL2"/>
<gene>
    <name evidence="2" type="ORF">PGLA1383_LOCUS51861</name>
</gene>
<evidence type="ECO:0000313" key="3">
    <source>
        <dbReference type="Proteomes" id="UP000654075"/>
    </source>
</evidence>
<comment type="caution">
    <text evidence="2">The sequence shown here is derived from an EMBL/GenBank/DDBJ whole genome shotgun (WGS) entry which is preliminary data.</text>
</comment>